<organism evidence="3 4">
    <name type="scientific">Salinibacterium amurskyense</name>
    <dbReference type="NCBI Taxonomy" id="205941"/>
    <lineage>
        <taxon>Bacteria</taxon>
        <taxon>Bacillati</taxon>
        <taxon>Actinomycetota</taxon>
        <taxon>Actinomycetes</taxon>
        <taxon>Micrococcales</taxon>
        <taxon>Microbacteriaceae</taxon>
        <taxon>Salinibacterium</taxon>
    </lineage>
</organism>
<dbReference type="Proteomes" id="UP000231742">
    <property type="component" value="Unassembled WGS sequence"/>
</dbReference>
<dbReference type="RefSeq" id="WP_229820455.1">
    <property type="nucleotide sequence ID" value="NZ_BMZU01000001.1"/>
</dbReference>
<keyword evidence="1" id="KW-0175">Coiled coil</keyword>
<evidence type="ECO:0000313" key="4">
    <source>
        <dbReference type="Proteomes" id="UP000231742"/>
    </source>
</evidence>
<name>A0A2M9D1Z2_9MICO</name>
<gene>
    <name evidence="3" type="ORF">CLV85_2528</name>
</gene>
<dbReference type="AlphaFoldDB" id="A0A2M9D1Z2"/>
<reference evidence="3 4" key="1">
    <citation type="submission" date="2017-11" db="EMBL/GenBank/DDBJ databases">
        <title>Genomic Encyclopedia of Archaeal and Bacterial Type Strains, Phase II (KMG-II): From Individual Species to Whole Genera.</title>
        <authorList>
            <person name="Goeker M."/>
        </authorList>
    </citation>
    <scope>NUCLEOTIDE SEQUENCE [LARGE SCALE GENOMIC DNA]</scope>
    <source>
        <strain evidence="3 4">DSM 16400</strain>
    </source>
</reference>
<feature type="coiled-coil region" evidence="1">
    <location>
        <begin position="288"/>
        <end position="339"/>
    </location>
</feature>
<keyword evidence="2" id="KW-0472">Membrane</keyword>
<keyword evidence="4" id="KW-1185">Reference proteome</keyword>
<dbReference type="EMBL" id="PGFH01000003">
    <property type="protein sequence ID" value="PJJ78073.1"/>
    <property type="molecule type" value="Genomic_DNA"/>
</dbReference>
<comment type="caution">
    <text evidence="3">The sequence shown here is derived from an EMBL/GenBank/DDBJ whole genome shotgun (WGS) entry which is preliminary data.</text>
</comment>
<protein>
    <submittedName>
        <fullName evidence="3">Uncharacterized protein</fullName>
    </submittedName>
</protein>
<feature type="transmembrane region" description="Helical" evidence="2">
    <location>
        <begin position="21"/>
        <end position="45"/>
    </location>
</feature>
<keyword evidence="2" id="KW-0812">Transmembrane</keyword>
<evidence type="ECO:0000256" key="2">
    <source>
        <dbReference type="SAM" id="Phobius"/>
    </source>
</evidence>
<evidence type="ECO:0000256" key="1">
    <source>
        <dbReference type="SAM" id="Coils"/>
    </source>
</evidence>
<keyword evidence="2" id="KW-1133">Transmembrane helix</keyword>
<proteinExistence type="predicted"/>
<sequence length="350" mass="39270">MSTEENSLTLRPRDDRARITVARAIAIGLAILLNVTVIAAGVWALTNQQRISDQFTVWQFEPSSTVRAYVTSAAMSEEGEFLFYASQPVVQENPEFNSTCSNVEENFGVLGCYFPSSKAIYLFDVTDERLAGIEEVVAAHEMLHAAWDRLSDDERARLTPLLEAEADRMKDDPEFATTLEFYAKTEPGERSNELHSIIGTEFADLSPELEEHYATYFTDRATVVALHEKSNAVFTEQLDASKKLVEQLDALRGTIDDDYATYNSGYDSLNADIDSFNARADRGDFATLDQFNRERNQLINRQDELNALYDTIEANVATYDGLVVQLEDLNATISELNQSINIEPRNQDGI</sequence>
<accession>A0A2M9D1Z2</accession>
<evidence type="ECO:0000313" key="3">
    <source>
        <dbReference type="EMBL" id="PJJ78073.1"/>
    </source>
</evidence>